<comment type="caution">
    <text evidence="1">The sequence shown here is derived from an EMBL/GenBank/DDBJ whole genome shotgun (WGS) entry which is preliminary data.</text>
</comment>
<accession>A0A2N5XX70</accession>
<reference evidence="1 2" key="1">
    <citation type="submission" date="2018-01" db="EMBL/GenBank/DDBJ databases">
        <title>The draft genome sequence of Cohaesibacter sp. H1304.</title>
        <authorList>
            <person name="Wang N.-N."/>
            <person name="Du Z.-J."/>
        </authorList>
    </citation>
    <scope>NUCLEOTIDE SEQUENCE [LARGE SCALE GENOMIC DNA]</scope>
    <source>
        <strain evidence="1 2">H1304</strain>
    </source>
</reference>
<protein>
    <submittedName>
        <fullName evidence="1">Uncharacterized protein</fullName>
    </submittedName>
</protein>
<dbReference type="AlphaFoldDB" id="A0A2N5XX70"/>
<gene>
    <name evidence="1" type="ORF">C0081_02455</name>
</gene>
<organism evidence="1 2">
    <name type="scientific">Cohaesibacter celericrescens</name>
    <dbReference type="NCBI Taxonomy" id="2067669"/>
    <lineage>
        <taxon>Bacteria</taxon>
        <taxon>Pseudomonadati</taxon>
        <taxon>Pseudomonadota</taxon>
        <taxon>Alphaproteobacteria</taxon>
        <taxon>Hyphomicrobiales</taxon>
        <taxon>Cohaesibacteraceae</taxon>
    </lineage>
</organism>
<dbReference type="EMBL" id="PKUQ01000001">
    <property type="protein sequence ID" value="PLW79111.1"/>
    <property type="molecule type" value="Genomic_DNA"/>
</dbReference>
<evidence type="ECO:0000313" key="1">
    <source>
        <dbReference type="EMBL" id="PLW79111.1"/>
    </source>
</evidence>
<name>A0A2N5XX70_9HYPH</name>
<evidence type="ECO:0000313" key="2">
    <source>
        <dbReference type="Proteomes" id="UP000234881"/>
    </source>
</evidence>
<keyword evidence="2" id="KW-1185">Reference proteome</keyword>
<proteinExistence type="predicted"/>
<sequence>MKIEIIIELYEIGQRRYIRTQLHKITHQISTESVKSREQPKDRICWLFGYHPKPKPFSLTKAVKHGAKLHQAEPT</sequence>
<dbReference type="Proteomes" id="UP000234881">
    <property type="component" value="Unassembled WGS sequence"/>
</dbReference>